<evidence type="ECO:0008006" key="4">
    <source>
        <dbReference type="Google" id="ProtNLM"/>
    </source>
</evidence>
<evidence type="ECO:0000256" key="1">
    <source>
        <dbReference type="ARBA" id="ARBA00023172"/>
    </source>
</evidence>
<keyword evidence="3" id="KW-1185">Reference proteome</keyword>
<dbReference type="PANTHER" id="PTHR34605:SF5">
    <property type="entry name" value="INTEGRASE_RECOMBINASE XERD HOMOLOG"/>
    <property type="match status" value="1"/>
</dbReference>
<feature type="non-terminal residue" evidence="2">
    <location>
        <position position="1"/>
    </location>
</feature>
<proteinExistence type="predicted"/>
<accession>A0A8S4P6D8</accession>
<dbReference type="GO" id="GO:0003677">
    <property type="term" value="F:DNA binding"/>
    <property type="evidence" value="ECO:0007669"/>
    <property type="project" value="InterPro"/>
</dbReference>
<reference evidence="2" key="1">
    <citation type="submission" date="2022-03" db="EMBL/GenBank/DDBJ databases">
        <authorList>
            <person name="Martin C."/>
        </authorList>
    </citation>
    <scope>NUCLEOTIDE SEQUENCE</scope>
</reference>
<dbReference type="EMBL" id="CAIIXF020000007">
    <property type="protein sequence ID" value="CAH1788562.1"/>
    <property type="molecule type" value="Genomic_DNA"/>
</dbReference>
<organism evidence="2 3">
    <name type="scientific">Owenia fusiformis</name>
    <name type="common">Polychaete worm</name>
    <dbReference type="NCBI Taxonomy" id="6347"/>
    <lineage>
        <taxon>Eukaryota</taxon>
        <taxon>Metazoa</taxon>
        <taxon>Spiralia</taxon>
        <taxon>Lophotrochozoa</taxon>
        <taxon>Annelida</taxon>
        <taxon>Polychaeta</taxon>
        <taxon>Sedentaria</taxon>
        <taxon>Canalipalpata</taxon>
        <taxon>Sabellida</taxon>
        <taxon>Oweniida</taxon>
        <taxon>Oweniidae</taxon>
        <taxon>Owenia</taxon>
    </lineage>
</organism>
<comment type="caution">
    <text evidence="2">The sequence shown here is derived from an EMBL/GenBank/DDBJ whole genome shotgun (WGS) entry which is preliminary data.</text>
</comment>
<dbReference type="SUPFAM" id="SSF56349">
    <property type="entry name" value="DNA breaking-rejoining enzymes"/>
    <property type="match status" value="1"/>
</dbReference>
<gene>
    <name evidence="2" type="ORF">OFUS_LOCUS14065</name>
</gene>
<keyword evidence="1" id="KW-0233">DNA recombination</keyword>
<name>A0A8S4P6D8_OWEFU</name>
<dbReference type="InterPro" id="IPR052925">
    <property type="entry name" value="Phage_Integrase-like_Recomb"/>
</dbReference>
<dbReference type="Gene3D" id="1.10.443.10">
    <property type="entry name" value="Intergrase catalytic core"/>
    <property type="match status" value="1"/>
</dbReference>
<dbReference type="OrthoDB" id="6771932at2759"/>
<evidence type="ECO:0000313" key="2">
    <source>
        <dbReference type="EMBL" id="CAH1788562.1"/>
    </source>
</evidence>
<sequence length="144" mass="16083">RRADHTLHVPLHLNPGYPLCPVHAILWAFQCTSQSPTQGPAFVITTKQSLFAPLTYSFFTSRLRSCLNAIGLPGSSYSGHSFRRGGASFALSQNASHELIRIQGNWRSDCYKEYLTFSDNKNKSCKISTQESPLKTYLPFGHFG</sequence>
<dbReference type="GO" id="GO:0006310">
    <property type="term" value="P:DNA recombination"/>
    <property type="evidence" value="ECO:0007669"/>
    <property type="project" value="UniProtKB-KW"/>
</dbReference>
<dbReference type="InterPro" id="IPR013762">
    <property type="entry name" value="Integrase-like_cat_sf"/>
</dbReference>
<dbReference type="PANTHER" id="PTHR34605">
    <property type="entry name" value="PHAGE_INTEGRASE DOMAIN-CONTAINING PROTEIN"/>
    <property type="match status" value="1"/>
</dbReference>
<protein>
    <recommendedName>
        <fullName evidence="4">Tyr recombinase domain-containing protein</fullName>
    </recommendedName>
</protein>
<dbReference type="AlphaFoldDB" id="A0A8S4P6D8"/>
<evidence type="ECO:0000313" key="3">
    <source>
        <dbReference type="Proteomes" id="UP000749559"/>
    </source>
</evidence>
<dbReference type="InterPro" id="IPR011010">
    <property type="entry name" value="DNA_brk_join_enz"/>
</dbReference>
<dbReference type="GO" id="GO:0015074">
    <property type="term" value="P:DNA integration"/>
    <property type="evidence" value="ECO:0007669"/>
    <property type="project" value="InterPro"/>
</dbReference>
<dbReference type="Proteomes" id="UP000749559">
    <property type="component" value="Unassembled WGS sequence"/>
</dbReference>